<comment type="subcellular location">
    <subcellularLocation>
        <location evidence="5">Cytoplasm</location>
    </subcellularLocation>
</comment>
<dbReference type="InterPro" id="IPR005227">
    <property type="entry name" value="YqgF"/>
</dbReference>
<organism evidence="7 8">
    <name type="scientific">Hyphobacterium vulgare</name>
    <dbReference type="NCBI Taxonomy" id="1736751"/>
    <lineage>
        <taxon>Bacteria</taxon>
        <taxon>Pseudomonadati</taxon>
        <taxon>Pseudomonadota</taxon>
        <taxon>Alphaproteobacteria</taxon>
        <taxon>Maricaulales</taxon>
        <taxon>Maricaulaceae</taxon>
        <taxon>Hyphobacterium</taxon>
    </lineage>
</organism>
<comment type="similarity">
    <text evidence="5">Belongs to the YqgF HJR family.</text>
</comment>
<sequence length="149" mass="15890">MPFADLTALPDGPLLALDPGSKTIGIAVSTSSGVVTPVETIARTKFTADAQRVFALYDEFGCVGLVIGLPVNMDGSLGPRAQSSRSLGTNLLRIRDIPIAFEDERLSTEEAEDRLIAAGMRREQREQVIDAHAAAVILESALRNRAAQS</sequence>
<evidence type="ECO:0000256" key="5">
    <source>
        <dbReference type="HAMAP-Rule" id="MF_00651"/>
    </source>
</evidence>
<dbReference type="InterPro" id="IPR006641">
    <property type="entry name" value="YqgF/RNaseH-like_dom"/>
</dbReference>
<keyword evidence="2 5" id="KW-0690">Ribosome biogenesis</keyword>
<dbReference type="Gene3D" id="3.30.420.140">
    <property type="entry name" value="YqgF/RNase H-like domain"/>
    <property type="match status" value="1"/>
</dbReference>
<dbReference type="EC" id="3.1.-.-" evidence="5"/>
<dbReference type="InterPro" id="IPR037027">
    <property type="entry name" value="YqgF/RNaseH-like_dom_sf"/>
</dbReference>
<dbReference type="PANTHER" id="PTHR33317:SF4">
    <property type="entry name" value="POLYNUCLEOTIDYL TRANSFERASE, RIBONUCLEASE H-LIKE SUPERFAMILY PROTEIN"/>
    <property type="match status" value="1"/>
</dbReference>
<protein>
    <recommendedName>
        <fullName evidence="5">Putative pre-16S rRNA nuclease</fullName>
        <ecNumber evidence="5">3.1.-.-</ecNumber>
    </recommendedName>
</protein>
<accession>A0ABV6ZTR2</accession>
<evidence type="ECO:0000256" key="3">
    <source>
        <dbReference type="ARBA" id="ARBA00022722"/>
    </source>
</evidence>
<dbReference type="EMBL" id="JBHRSV010000001">
    <property type="protein sequence ID" value="MFC2924817.1"/>
    <property type="molecule type" value="Genomic_DNA"/>
</dbReference>
<evidence type="ECO:0000313" key="8">
    <source>
        <dbReference type="Proteomes" id="UP001595379"/>
    </source>
</evidence>
<keyword evidence="8" id="KW-1185">Reference proteome</keyword>
<evidence type="ECO:0000259" key="6">
    <source>
        <dbReference type="SMART" id="SM00732"/>
    </source>
</evidence>
<keyword evidence="4 5" id="KW-0378">Hydrolase</keyword>
<comment type="caution">
    <text evidence="7">The sequence shown here is derived from an EMBL/GenBank/DDBJ whole genome shotgun (WGS) entry which is preliminary data.</text>
</comment>
<reference evidence="8" key="1">
    <citation type="journal article" date="2019" name="Int. J. Syst. Evol. Microbiol.">
        <title>The Global Catalogue of Microorganisms (GCM) 10K type strain sequencing project: providing services to taxonomists for standard genome sequencing and annotation.</title>
        <authorList>
            <consortium name="The Broad Institute Genomics Platform"/>
            <consortium name="The Broad Institute Genome Sequencing Center for Infectious Disease"/>
            <person name="Wu L."/>
            <person name="Ma J."/>
        </authorList>
    </citation>
    <scope>NUCLEOTIDE SEQUENCE [LARGE SCALE GENOMIC DNA]</scope>
    <source>
        <strain evidence="8">KCTC 52487</strain>
    </source>
</reference>
<dbReference type="NCBIfam" id="TIGR00250">
    <property type="entry name" value="RNAse_H_YqgF"/>
    <property type="match status" value="1"/>
</dbReference>
<keyword evidence="1 5" id="KW-0963">Cytoplasm</keyword>
<name>A0ABV6ZTR2_9PROT</name>
<proteinExistence type="inferred from homology"/>
<gene>
    <name evidence="7" type="primary">ruvX</name>
    <name evidence="7" type="ORF">ACFOOR_01720</name>
</gene>
<dbReference type="InterPro" id="IPR012337">
    <property type="entry name" value="RNaseH-like_sf"/>
</dbReference>
<comment type="function">
    <text evidence="5">Could be a nuclease involved in processing of the 5'-end of pre-16S rRNA.</text>
</comment>
<dbReference type="CDD" id="cd16964">
    <property type="entry name" value="YqgF"/>
    <property type="match status" value="1"/>
</dbReference>
<feature type="domain" description="YqgF/RNase H-like" evidence="6">
    <location>
        <begin position="12"/>
        <end position="111"/>
    </location>
</feature>
<dbReference type="Pfam" id="PF03652">
    <property type="entry name" value="RuvX"/>
    <property type="match status" value="1"/>
</dbReference>
<dbReference type="SMART" id="SM00732">
    <property type="entry name" value="YqgFc"/>
    <property type="match status" value="1"/>
</dbReference>
<evidence type="ECO:0000256" key="4">
    <source>
        <dbReference type="ARBA" id="ARBA00022801"/>
    </source>
</evidence>
<dbReference type="RefSeq" id="WP_343163476.1">
    <property type="nucleotide sequence ID" value="NZ_JBHRSV010000001.1"/>
</dbReference>
<evidence type="ECO:0000256" key="2">
    <source>
        <dbReference type="ARBA" id="ARBA00022517"/>
    </source>
</evidence>
<dbReference type="SUPFAM" id="SSF53098">
    <property type="entry name" value="Ribonuclease H-like"/>
    <property type="match status" value="1"/>
</dbReference>
<keyword evidence="3 5" id="KW-0540">Nuclease</keyword>
<dbReference type="HAMAP" id="MF_00651">
    <property type="entry name" value="Nuclease_YqgF"/>
    <property type="match status" value="1"/>
</dbReference>
<dbReference type="PANTHER" id="PTHR33317">
    <property type="entry name" value="POLYNUCLEOTIDYL TRANSFERASE, RIBONUCLEASE H-LIKE SUPERFAMILY PROTEIN"/>
    <property type="match status" value="1"/>
</dbReference>
<dbReference type="Proteomes" id="UP001595379">
    <property type="component" value="Unassembled WGS sequence"/>
</dbReference>
<evidence type="ECO:0000313" key="7">
    <source>
        <dbReference type="EMBL" id="MFC2924817.1"/>
    </source>
</evidence>
<evidence type="ECO:0000256" key="1">
    <source>
        <dbReference type="ARBA" id="ARBA00022490"/>
    </source>
</evidence>